<dbReference type="AlphaFoldDB" id="A0A161PCK0"/>
<name>A0A161PCK0_9BACI</name>
<proteinExistence type="predicted"/>
<keyword evidence="2" id="KW-0732">Signal</keyword>
<gene>
    <name evidence="3" type="ORF">AZF04_09010</name>
</gene>
<feature type="signal peptide" evidence="2">
    <location>
        <begin position="1"/>
        <end position="21"/>
    </location>
</feature>
<dbReference type="PROSITE" id="PS51257">
    <property type="entry name" value="PROKAR_LIPOPROTEIN"/>
    <property type="match status" value="1"/>
</dbReference>
<evidence type="ECO:0000313" key="4">
    <source>
        <dbReference type="Proteomes" id="UP000075806"/>
    </source>
</evidence>
<evidence type="ECO:0008006" key="5">
    <source>
        <dbReference type="Google" id="ProtNLM"/>
    </source>
</evidence>
<dbReference type="RefSeq" id="WP_061949430.1">
    <property type="nucleotide sequence ID" value="NZ_LTAO01000023.1"/>
</dbReference>
<organism evidence="3 4">
    <name type="scientific">Alkalihalobacillus trypoxylicola</name>
    <dbReference type="NCBI Taxonomy" id="519424"/>
    <lineage>
        <taxon>Bacteria</taxon>
        <taxon>Bacillati</taxon>
        <taxon>Bacillota</taxon>
        <taxon>Bacilli</taxon>
        <taxon>Bacillales</taxon>
        <taxon>Bacillaceae</taxon>
        <taxon>Alkalihalobacillus</taxon>
    </lineage>
</organism>
<comment type="caution">
    <text evidence="3">The sequence shown here is derived from an EMBL/GenBank/DDBJ whole genome shotgun (WGS) entry which is preliminary data.</text>
</comment>
<protein>
    <recommendedName>
        <fullName evidence="5">DUF4367 domain-containing protein</fullName>
    </recommendedName>
</protein>
<evidence type="ECO:0000256" key="1">
    <source>
        <dbReference type="SAM" id="MobiDB-lite"/>
    </source>
</evidence>
<accession>A0A161PCK0</accession>
<reference evidence="3" key="1">
    <citation type="submission" date="2016-02" db="EMBL/GenBank/DDBJ databases">
        <title>Genome sequence of Bacillus trypoxylicola KCTC 13244(T).</title>
        <authorList>
            <person name="Jeong H."/>
            <person name="Park S.-H."/>
            <person name="Choi S.-K."/>
        </authorList>
    </citation>
    <scope>NUCLEOTIDE SEQUENCE [LARGE SCALE GENOMIC DNA]</scope>
    <source>
        <strain evidence="3">KCTC 13244</strain>
    </source>
</reference>
<keyword evidence="4" id="KW-1185">Reference proteome</keyword>
<dbReference type="EMBL" id="LTAO01000023">
    <property type="protein sequence ID" value="KYG29639.1"/>
    <property type="molecule type" value="Genomic_DNA"/>
</dbReference>
<sequence length="275" mass="30476">MIKKQKLLSLSLILAISFLVACNSSTEDNAAETERPVDESEITSAQSQSEEIEESKEGNPSLTTEEVLEETVSQINTSLPIWAPATMEIPEGNHLSAKTNTSNDSYEVELYALNEPIPINNEELGEQDSFILFGVAEYESKEEAIEYIQSELDGYLTFQGESEEINLGYNIPGQIQAGTGHAGIRWSIGNWELRSVANGDQIKEAEPVAKEMVELLQEIVLPAPEELGTVFINQDHEEGTVTEVYYQVGSHVINVYSDSLTPDEVLETVAKMEEW</sequence>
<dbReference type="OrthoDB" id="2138638at2"/>
<feature type="region of interest" description="Disordered" evidence="1">
    <location>
        <begin position="27"/>
        <end position="65"/>
    </location>
</feature>
<feature type="chain" id="PRO_5038894732" description="DUF4367 domain-containing protein" evidence="2">
    <location>
        <begin position="22"/>
        <end position="275"/>
    </location>
</feature>
<evidence type="ECO:0000313" key="3">
    <source>
        <dbReference type="EMBL" id="KYG29639.1"/>
    </source>
</evidence>
<dbReference type="Proteomes" id="UP000075806">
    <property type="component" value="Unassembled WGS sequence"/>
</dbReference>
<evidence type="ECO:0000256" key="2">
    <source>
        <dbReference type="SAM" id="SignalP"/>
    </source>
</evidence>